<keyword evidence="2" id="KW-1185">Reference proteome</keyword>
<dbReference type="AlphaFoldDB" id="A0A7L5DGV1"/>
<proteinExistence type="predicted"/>
<reference evidence="1 2" key="1">
    <citation type="submission" date="2020-04" db="EMBL/GenBank/DDBJ databases">
        <title>Genome sequencing of novel species.</title>
        <authorList>
            <person name="Heo J."/>
            <person name="Kim S.-J."/>
            <person name="Kim J.-S."/>
            <person name="Hong S.-B."/>
            <person name="Kwon S.-W."/>
        </authorList>
    </citation>
    <scope>NUCLEOTIDE SEQUENCE [LARGE SCALE GENOMIC DNA]</scope>
    <source>
        <strain evidence="1 2">CJU-R4</strain>
    </source>
</reference>
<dbReference type="Proteomes" id="UP000501128">
    <property type="component" value="Chromosome"/>
</dbReference>
<name>A0A7L5DGV1_9BACT</name>
<dbReference type="EMBL" id="CP051677">
    <property type="protein sequence ID" value="QJD77504.1"/>
    <property type="molecule type" value="Genomic_DNA"/>
</dbReference>
<evidence type="ECO:0000313" key="2">
    <source>
        <dbReference type="Proteomes" id="UP000501128"/>
    </source>
</evidence>
<accession>A0A7L5DGV1</accession>
<protein>
    <submittedName>
        <fullName evidence="1">Uncharacterized protein</fullName>
    </submittedName>
</protein>
<gene>
    <name evidence="1" type="ORF">HH216_03050</name>
</gene>
<organism evidence="1 2">
    <name type="scientific">Spirosoma rhododendri</name>
    <dbReference type="NCBI Taxonomy" id="2728024"/>
    <lineage>
        <taxon>Bacteria</taxon>
        <taxon>Pseudomonadati</taxon>
        <taxon>Bacteroidota</taxon>
        <taxon>Cytophagia</taxon>
        <taxon>Cytophagales</taxon>
        <taxon>Cytophagaceae</taxon>
        <taxon>Spirosoma</taxon>
    </lineage>
</organism>
<dbReference type="KEGG" id="srho:HH216_03050"/>
<evidence type="ECO:0000313" key="1">
    <source>
        <dbReference type="EMBL" id="QJD77504.1"/>
    </source>
</evidence>
<dbReference type="RefSeq" id="WP_169549447.1">
    <property type="nucleotide sequence ID" value="NZ_CP051677.1"/>
</dbReference>
<sequence>MHQSVIQVKTTIQAFLSALLDQYELVISPVFRPLLRTSQPRPGLLMQRVRLFSRAGQPAPCPVLPSATIYPDRAIQ</sequence>